<dbReference type="Gene3D" id="3.40.50.720">
    <property type="entry name" value="NAD(P)-binding Rossmann-like Domain"/>
    <property type="match status" value="1"/>
</dbReference>
<comment type="caution">
    <text evidence="3">The sequence shown here is derived from an EMBL/GenBank/DDBJ whole genome shotgun (WGS) entry which is preliminary data.</text>
</comment>
<dbReference type="GO" id="GO:0016491">
    <property type="term" value="F:oxidoreductase activity"/>
    <property type="evidence" value="ECO:0007669"/>
    <property type="project" value="UniProtKB-KW"/>
</dbReference>
<accession>A0A8H7K901</accession>
<keyword evidence="1" id="KW-0560">Oxidoreductase</keyword>
<evidence type="ECO:0000259" key="2">
    <source>
        <dbReference type="Pfam" id="PF03807"/>
    </source>
</evidence>
<dbReference type="PANTHER" id="PTHR14239">
    <property type="entry name" value="DUDULIN-RELATED"/>
    <property type="match status" value="1"/>
</dbReference>
<dbReference type="InterPro" id="IPR028939">
    <property type="entry name" value="P5C_Rdtase_cat_N"/>
</dbReference>
<evidence type="ECO:0000256" key="1">
    <source>
        <dbReference type="ARBA" id="ARBA00023002"/>
    </source>
</evidence>
<sequence length="235" mass="26139">MKIGIINAGNIGLNLAVGWIRHGHDIMLSKDTHPEQLRERARTLALGRGLSETELSRFRYGSLVDAAQFGDIVVMAVYFPRLEHVLEELRRDGVTLSGKIVIDTMNPLNVDASFSHFHDLKFMEHTSVTERLQREFPEANLFKAFNNVPAGLLDIKKWSYGHPPSIIYIGGSSVEDAAQVRTLIETSGFNPQFAGHDLTDSRILEKLGILMHRLANNEYGGDIGIAISVFKSLGE</sequence>
<dbReference type="InterPro" id="IPR036291">
    <property type="entry name" value="NAD(P)-bd_dom_sf"/>
</dbReference>
<dbReference type="InterPro" id="IPR051267">
    <property type="entry name" value="STEAP_metalloreductase"/>
</dbReference>
<feature type="domain" description="Pyrroline-5-carboxylate reductase catalytic N-terminal" evidence="2">
    <location>
        <begin position="2"/>
        <end position="107"/>
    </location>
</feature>
<dbReference type="Pfam" id="PF03807">
    <property type="entry name" value="F420_oxidored"/>
    <property type="match status" value="1"/>
</dbReference>
<name>A0A8H7K901_BIOOC</name>
<dbReference type="EMBL" id="JADCTT010000020">
    <property type="protein sequence ID" value="KAF9742697.1"/>
    <property type="molecule type" value="Genomic_DNA"/>
</dbReference>
<dbReference type="AlphaFoldDB" id="A0A8H7K901"/>
<dbReference type="Proteomes" id="UP000616885">
    <property type="component" value="Unassembled WGS sequence"/>
</dbReference>
<evidence type="ECO:0000313" key="4">
    <source>
        <dbReference type="Proteomes" id="UP000616885"/>
    </source>
</evidence>
<protein>
    <recommendedName>
        <fullName evidence="2">Pyrroline-5-carboxylate reductase catalytic N-terminal domain-containing protein</fullName>
    </recommendedName>
</protein>
<dbReference type="SUPFAM" id="SSF51735">
    <property type="entry name" value="NAD(P)-binding Rossmann-fold domains"/>
    <property type="match status" value="1"/>
</dbReference>
<proteinExistence type="predicted"/>
<organism evidence="3 4">
    <name type="scientific">Bionectria ochroleuca</name>
    <name type="common">Gliocladium roseum</name>
    <dbReference type="NCBI Taxonomy" id="29856"/>
    <lineage>
        <taxon>Eukaryota</taxon>
        <taxon>Fungi</taxon>
        <taxon>Dikarya</taxon>
        <taxon>Ascomycota</taxon>
        <taxon>Pezizomycotina</taxon>
        <taxon>Sordariomycetes</taxon>
        <taxon>Hypocreomycetidae</taxon>
        <taxon>Hypocreales</taxon>
        <taxon>Bionectriaceae</taxon>
        <taxon>Clonostachys</taxon>
    </lineage>
</organism>
<evidence type="ECO:0000313" key="3">
    <source>
        <dbReference type="EMBL" id="KAF9742697.1"/>
    </source>
</evidence>
<reference evidence="3" key="1">
    <citation type="submission" date="2020-10" db="EMBL/GenBank/DDBJ databases">
        <title>High-Quality Genome Resource of Clonostachys rosea strain S41 by Oxford Nanopore Long-Read Sequencing.</title>
        <authorList>
            <person name="Wang H."/>
        </authorList>
    </citation>
    <scope>NUCLEOTIDE SEQUENCE</scope>
    <source>
        <strain evidence="3">S41</strain>
    </source>
</reference>
<gene>
    <name evidence="3" type="ORF">IM811_009350</name>
</gene>